<keyword evidence="6" id="KW-0217">Developmental protein</keyword>
<comment type="caution">
    <text evidence="14">The sequence shown here is derived from an EMBL/GenBank/DDBJ whole genome shotgun (WGS) entry which is preliminary data.</text>
</comment>
<dbReference type="GO" id="GO:0046622">
    <property type="term" value="P:positive regulation of organ growth"/>
    <property type="evidence" value="ECO:0007669"/>
    <property type="project" value="InterPro"/>
</dbReference>
<dbReference type="AlphaFoldDB" id="A0AAV3PSW4"/>
<reference evidence="14 15" key="1">
    <citation type="submission" date="2024-01" db="EMBL/GenBank/DDBJ databases">
        <title>The complete chloroplast genome sequence of Lithospermum erythrorhizon: insights into the phylogenetic relationship among Boraginaceae species and the maternal lineages of purple gromwells.</title>
        <authorList>
            <person name="Okada T."/>
            <person name="Watanabe K."/>
        </authorList>
    </citation>
    <scope>NUCLEOTIDE SEQUENCE [LARGE SCALE GENOMIC DNA]</scope>
</reference>
<evidence type="ECO:0000256" key="4">
    <source>
        <dbReference type="ARBA" id="ARBA00004496"/>
    </source>
</evidence>
<evidence type="ECO:0000256" key="8">
    <source>
        <dbReference type="ARBA" id="ARBA00022692"/>
    </source>
</evidence>
<organism evidence="14 15">
    <name type="scientific">Lithospermum erythrorhizon</name>
    <name type="common">Purple gromwell</name>
    <name type="synonym">Lithospermum officinale var. erythrorhizon</name>
    <dbReference type="NCBI Taxonomy" id="34254"/>
    <lineage>
        <taxon>Eukaryota</taxon>
        <taxon>Viridiplantae</taxon>
        <taxon>Streptophyta</taxon>
        <taxon>Embryophyta</taxon>
        <taxon>Tracheophyta</taxon>
        <taxon>Spermatophyta</taxon>
        <taxon>Magnoliopsida</taxon>
        <taxon>eudicotyledons</taxon>
        <taxon>Gunneridae</taxon>
        <taxon>Pentapetalae</taxon>
        <taxon>asterids</taxon>
        <taxon>lamiids</taxon>
        <taxon>Boraginales</taxon>
        <taxon>Boraginaceae</taxon>
        <taxon>Boraginoideae</taxon>
        <taxon>Lithospermeae</taxon>
        <taxon>Lithospermum</taxon>
    </lineage>
</organism>
<dbReference type="GO" id="GO:0005783">
    <property type="term" value="C:endoplasmic reticulum"/>
    <property type="evidence" value="ECO:0007669"/>
    <property type="project" value="UniProtKB-SubCell"/>
</dbReference>
<dbReference type="EMBL" id="BAABME010018541">
    <property type="protein sequence ID" value="GAA0154181.1"/>
    <property type="molecule type" value="Genomic_DNA"/>
</dbReference>
<dbReference type="PANTHER" id="PTHR36023:SF3">
    <property type="entry name" value="ARGOS-LIKE PROTEIN"/>
    <property type="match status" value="1"/>
</dbReference>
<keyword evidence="15" id="KW-1185">Reference proteome</keyword>
<comment type="subcellular location">
    <subcellularLocation>
        <location evidence="4">Cytoplasm</location>
    </subcellularLocation>
    <subcellularLocation>
        <location evidence="3">Endoplasmic reticulum</location>
    </subcellularLocation>
    <subcellularLocation>
        <location evidence="2">Membrane</location>
        <topology evidence="2">Multi-pass membrane protein</topology>
    </subcellularLocation>
    <subcellularLocation>
        <location evidence="1">Nucleus</location>
    </subcellularLocation>
</comment>
<evidence type="ECO:0000313" key="15">
    <source>
        <dbReference type="Proteomes" id="UP001454036"/>
    </source>
</evidence>
<keyword evidence="12" id="KW-0539">Nucleus</keyword>
<keyword evidence="8 13" id="KW-0812">Transmembrane</keyword>
<sequence>MQKSPSSEPLKHPFSSKLLAKKFQAIQDFILKVPSVLELEGTKMVVERQESELRQSNGMISIQDQYFRRLADERTTTATTTTTKNLIPEVTMKQNVVRQQQGYGKKIMFSSPSYFGLESLVILVCLTASLLILPLILPPLPPPPFMLLSLPICILMGLVILAFSSSSGRGVSNYKYM</sequence>
<evidence type="ECO:0000256" key="7">
    <source>
        <dbReference type="ARBA" id="ARBA00022490"/>
    </source>
</evidence>
<keyword evidence="10 13" id="KW-1133">Transmembrane helix</keyword>
<evidence type="ECO:0000256" key="3">
    <source>
        <dbReference type="ARBA" id="ARBA00004240"/>
    </source>
</evidence>
<proteinExistence type="inferred from homology"/>
<keyword evidence="9" id="KW-0256">Endoplasmic reticulum</keyword>
<dbReference type="GO" id="GO:0005634">
    <property type="term" value="C:nucleus"/>
    <property type="evidence" value="ECO:0007669"/>
    <property type="project" value="UniProtKB-SubCell"/>
</dbReference>
<protein>
    <submittedName>
        <fullName evidence="14">Uncharacterized protein</fullName>
    </submittedName>
</protein>
<comment type="similarity">
    <text evidence="5">Belongs to the plant organ size related (OSR) protein family.</text>
</comment>
<evidence type="ECO:0000256" key="10">
    <source>
        <dbReference type="ARBA" id="ARBA00022989"/>
    </source>
</evidence>
<evidence type="ECO:0000313" key="14">
    <source>
        <dbReference type="EMBL" id="GAA0154181.1"/>
    </source>
</evidence>
<dbReference type="Proteomes" id="UP001454036">
    <property type="component" value="Unassembled WGS sequence"/>
</dbReference>
<dbReference type="GO" id="GO:0016020">
    <property type="term" value="C:membrane"/>
    <property type="evidence" value="ECO:0007669"/>
    <property type="project" value="UniProtKB-SubCell"/>
</dbReference>
<evidence type="ECO:0000256" key="6">
    <source>
        <dbReference type="ARBA" id="ARBA00022473"/>
    </source>
</evidence>
<feature type="transmembrane region" description="Helical" evidence="13">
    <location>
        <begin position="143"/>
        <end position="163"/>
    </location>
</feature>
<dbReference type="PANTHER" id="PTHR36023">
    <property type="entry name" value="ARGOS-LIKE PROTEIN"/>
    <property type="match status" value="1"/>
</dbReference>
<evidence type="ECO:0000256" key="5">
    <source>
        <dbReference type="ARBA" id="ARBA00006891"/>
    </source>
</evidence>
<evidence type="ECO:0000256" key="2">
    <source>
        <dbReference type="ARBA" id="ARBA00004141"/>
    </source>
</evidence>
<keyword evidence="11 13" id="KW-0472">Membrane</keyword>
<accession>A0AAV3PSW4</accession>
<name>A0AAV3PSW4_LITER</name>
<gene>
    <name evidence="14" type="ORF">LIER_37818</name>
</gene>
<feature type="transmembrane region" description="Helical" evidence="13">
    <location>
        <begin position="115"/>
        <end position="137"/>
    </location>
</feature>
<evidence type="ECO:0000256" key="12">
    <source>
        <dbReference type="ARBA" id="ARBA00023242"/>
    </source>
</evidence>
<evidence type="ECO:0000256" key="1">
    <source>
        <dbReference type="ARBA" id="ARBA00004123"/>
    </source>
</evidence>
<evidence type="ECO:0000256" key="11">
    <source>
        <dbReference type="ARBA" id="ARBA00023136"/>
    </source>
</evidence>
<dbReference type="GO" id="GO:0009725">
    <property type="term" value="P:response to hormone"/>
    <property type="evidence" value="ECO:0007669"/>
    <property type="project" value="UniProtKB-ARBA"/>
</dbReference>
<dbReference type="InterPro" id="IPR037468">
    <property type="entry name" value="ARGOS/ARL/OSR1"/>
</dbReference>
<keyword evidence="7" id="KW-0963">Cytoplasm</keyword>
<evidence type="ECO:0000256" key="9">
    <source>
        <dbReference type="ARBA" id="ARBA00022824"/>
    </source>
</evidence>
<evidence type="ECO:0000256" key="13">
    <source>
        <dbReference type="SAM" id="Phobius"/>
    </source>
</evidence>